<organism evidence="2 3">
    <name type="scientific">Psophocarpus tetragonolobus</name>
    <name type="common">Winged bean</name>
    <name type="synonym">Dolichos tetragonolobus</name>
    <dbReference type="NCBI Taxonomy" id="3891"/>
    <lineage>
        <taxon>Eukaryota</taxon>
        <taxon>Viridiplantae</taxon>
        <taxon>Streptophyta</taxon>
        <taxon>Embryophyta</taxon>
        <taxon>Tracheophyta</taxon>
        <taxon>Spermatophyta</taxon>
        <taxon>Magnoliopsida</taxon>
        <taxon>eudicotyledons</taxon>
        <taxon>Gunneridae</taxon>
        <taxon>Pentapetalae</taxon>
        <taxon>rosids</taxon>
        <taxon>fabids</taxon>
        <taxon>Fabales</taxon>
        <taxon>Fabaceae</taxon>
        <taxon>Papilionoideae</taxon>
        <taxon>50 kb inversion clade</taxon>
        <taxon>NPAAA clade</taxon>
        <taxon>indigoferoid/millettioid clade</taxon>
        <taxon>Phaseoleae</taxon>
        <taxon>Psophocarpus</taxon>
    </lineage>
</organism>
<evidence type="ECO:0008006" key="4">
    <source>
        <dbReference type="Google" id="ProtNLM"/>
    </source>
</evidence>
<keyword evidence="3" id="KW-1185">Reference proteome</keyword>
<accession>A0AAN9XUF9</accession>
<dbReference type="InterPro" id="IPR036378">
    <property type="entry name" value="FAS1_dom_sf"/>
</dbReference>
<feature type="chain" id="PRO_5042915941" description="FAS1 domain-containing protein" evidence="1">
    <location>
        <begin position="25"/>
        <end position="225"/>
    </location>
</feature>
<dbReference type="SUPFAM" id="SSF82153">
    <property type="entry name" value="FAS1 domain"/>
    <property type="match status" value="1"/>
</dbReference>
<feature type="signal peptide" evidence="1">
    <location>
        <begin position="1"/>
        <end position="24"/>
    </location>
</feature>
<evidence type="ECO:0000313" key="2">
    <source>
        <dbReference type="EMBL" id="KAK7410311.1"/>
    </source>
</evidence>
<proteinExistence type="predicted"/>
<dbReference type="Proteomes" id="UP001386955">
    <property type="component" value="Unassembled WGS sequence"/>
</dbReference>
<protein>
    <recommendedName>
        <fullName evidence="4">FAS1 domain-containing protein</fullName>
    </recommendedName>
</protein>
<evidence type="ECO:0000313" key="3">
    <source>
        <dbReference type="Proteomes" id="UP001386955"/>
    </source>
</evidence>
<name>A0AAN9XUF9_PSOTE</name>
<evidence type="ECO:0000256" key="1">
    <source>
        <dbReference type="SAM" id="SignalP"/>
    </source>
</evidence>
<dbReference type="AlphaFoldDB" id="A0AAN9XUF9"/>
<sequence length="225" mass="23271">MGYSTSCSLLCVAIVLALCWNINGLDITNVVGQYPDLAQFNKYLTETKLAEEINKLNAVTILALDDGAMASLSGKPVEVIKAILSTHVLTGFWDDKRLVMDAVGSHAKLETLLQSSGAAKGDQGYIYASLIGEGELAFGSAAGSNDESQFGFLVRTVTAQPQTLSILLIHKPIFTPGISDSTASSASIAHSPSAFAPAPAPSAASHLCIGLLAAASAASSILFLA</sequence>
<dbReference type="PANTHER" id="PTHR32382:SF86">
    <property type="entry name" value="FASCICLIN-LIKE ARABINOGALACTAN PROTEIN-RELATED"/>
    <property type="match status" value="1"/>
</dbReference>
<dbReference type="GO" id="GO:0005886">
    <property type="term" value="C:plasma membrane"/>
    <property type="evidence" value="ECO:0007669"/>
    <property type="project" value="TreeGrafter"/>
</dbReference>
<comment type="caution">
    <text evidence="2">The sequence shown here is derived from an EMBL/GenBank/DDBJ whole genome shotgun (WGS) entry which is preliminary data.</text>
</comment>
<dbReference type="Gene3D" id="2.30.180.10">
    <property type="entry name" value="FAS1 domain"/>
    <property type="match status" value="1"/>
</dbReference>
<dbReference type="EMBL" id="JAYMYS010000001">
    <property type="protein sequence ID" value="KAK7410311.1"/>
    <property type="molecule type" value="Genomic_DNA"/>
</dbReference>
<dbReference type="InterPro" id="IPR033254">
    <property type="entry name" value="Plant_FLA"/>
</dbReference>
<keyword evidence="1" id="KW-0732">Signal</keyword>
<gene>
    <name evidence="2" type="ORF">VNO78_01006</name>
</gene>
<dbReference type="PANTHER" id="PTHR32382">
    <property type="entry name" value="FASCICLIN-LIKE ARABINOGALACTAN PROTEIN"/>
    <property type="match status" value="1"/>
</dbReference>
<reference evidence="2 3" key="1">
    <citation type="submission" date="2024-01" db="EMBL/GenBank/DDBJ databases">
        <title>The genomes of 5 underutilized Papilionoideae crops provide insights into root nodulation and disease resistanc.</title>
        <authorList>
            <person name="Jiang F."/>
        </authorList>
    </citation>
    <scope>NUCLEOTIDE SEQUENCE [LARGE SCALE GENOMIC DNA]</scope>
    <source>
        <strain evidence="2">DUOXIRENSHENG_FW03</strain>
        <tissue evidence="2">Leaves</tissue>
    </source>
</reference>